<dbReference type="PRINTS" id="PR00059">
    <property type="entry name" value="RIBOSOMALL6"/>
</dbReference>
<name>A0A0H4TA80_9DELT</name>
<dbReference type="AlphaFoldDB" id="A0A0H4TA80"/>
<gene>
    <name evidence="6 10" type="primary">rplF</name>
</gene>
<dbReference type="GO" id="GO:0019843">
    <property type="term" value="F:rRNA binding"/>
    <property type="evidence" value="ECO:0007669"/>
    <property type="project" value="UniProtKB-UniRule"/>
</dbReference>
<protein>
    <recommendedName>
        <fullName evidence="6">Large ribosomal subunit protein uL6</fullName>
    </recommendedName>
</protein>
<dbReference type="GO" id="GO:0003735">
    <property type="term" value="F:structural constituent of ribosome"/>
    <property type="evidence" value="ECO:0007669"/>
    <property type="project" value="UniProtKB-UniRule"/>
</dbReference>
<evidence type="ECO:0000256" key="8">
    <source>
        <dbReference type="RuleBase" id="RU003870"/>
    </source>
</evidence>
<dbReference type="PROSITE" id="PS00525">
    <property type="entry name" value="RIBOSOMAL_L6_1"/>
    <property type="match status" value="1"/>
</dbReference>
<accession>A0A0H4TA80</accession>
<dbReference type="FunFam" id="3.90.930.12:FF:000001">
    <property type="entry name" value="50S ribosomal protein L6"/>
    <property type="match status" value="1"/>
</dbReference>
<dbReference type="PANTHER" id="PTHR11655:SF14">
    <property type="entry name" value="LARGE RIBOSOMAL SUBUNIT PROTEIN UL6M"/>
    <property type="match status" value="1"/>
</dbReference>
<dbReference type="InterPro" id="IPR000702">
    <property type="entry name" value="Ribosomal_uL6-like"/>
</dbReference>
<organism evidence="10">
    <name type="scientific">uncultured delta proteobacterium Rifle_16ft_4_minimus_809</name>
    <dbReference type="NCBI Taxonomy" id="1665185"/>
    <lineage>
        <taxon>Bacteria</taxon>
        <taxon>Deltaproteobacteria</taxon>
        <taxon>environmental samples</taxon>
    </lineage>
</organism>
<dbReference type="PANTHER" id="PTHR11655">
    <property type="entry name" value="60S/50S RIBOSOMAL PROTEIN L6/L9"/>
    <property type="match status" value="1"/>
</dbReference>
<dbReference type="FunFam" id="3.90.930.12:FF:000002">
    <property type="entry name" value="50S ribosomal protein L6"/>
    <property type="match status" value="1"/>
</dbReference>
<evidence type="ECO:0000256" key="5">
    <source>
        <dbReference type="ARBA" id="ARBA00023274"/>
    </source>
</evidence>
<feature type="domain" description="Large ribosomal subunit protein uL6 alpha-beta" evidence="9">
    <location>
        <begin position="91"/>
        <end position="164"/>
    </location>
</feature>
<dbReference type="Pfam" id="PF00347">
    <property type="entry name" value="Ribosomal_L6"/>
    <property type="match status" value="2"/>
</dbReference>
<evidence type="ECO:0000313" key="10">
    <source>
        <dbReference type="EMBL" id="AKQ04848.1"/>
    </source>
</evidence>
<dbReference type="EMBL" id="KT007051">
    <property type="protein sequence ID" value="AKQ04848.1"/>
    <property type="molecule type" value="Genomic_DNA"/>
</dbReference>
<dbReference type="InterPro" id="IPR019906">
    <property type="entry name" value="Ribosomal_uL6_bac-type"/>
</dbReference>
<comment type="subunit">
    <text evidence="6">Part of the 50S ribosomal subunit.</text>
</comment>
<comment type="function">
    <text evidence="6 8">This protein binds to the 23S rRNA, and is important in its secondary structure. It is located near the subunit interface in the base of the L7/L12 stalk, and near the tRNA binding site of the peptidyltransferase center.</text>
</comment>
<dbReference type="InterPro" id="IPR002358">
    <property type="entry name" value="Ribosomal_uL6_CS"/>
</dbReference>
<keyword evidence="3 6" id="KW-0694">RNA-binding</keyword>
<feature type="domain" description="Large ribosomal subunit protein uL6 alpha-beta" evidence="9">
    <location>
        <begin position="11"/>
        <end position="82"/>
    </location>
</feature>
<dbReference type="HAMAP" id="MF_01365_B">
    <property type="entry name" value="Ribosomal_uL6_B"/>
    <property type="match status" value="1"/>
</dbReference>
<dbReference type="GO" id="GO:0022625">
    <property type="term" value="C:cytosolic large ribosomal subunit"/>
    <property type="evidence" value="ECO:0007669"/>
    <property type="project" value="UniProtKB-UniRule"/>
</dbReference>
<evidence type="ECO:0000256" key="7">
    <source>
        <dbReference type="RuleBase" id="RU003869"/>
    </source>
</evidence>
<dbReference type="NCBIfam" id="TIGR03654">
    <property type="entry name" value="L6_bact"/>
    <property type="match status" value="1"/>
</dbReference>
<evidence type="ECO:0000256" key="1">
    <source>
        <dbReference type="ARBA" id="ARBA00009356"/>
    </source>
</evidence>
<keyword evidence="2 6" id="KW-0699">rRNA-binding</keyword>
<reference evidence="10" key="1">
    <citation type="journal article" date="2015" name="ISME J.">
        <title>Aquifer environment selects for microbial species cohorts in sediment and groundwater.</title>
        <authorList>
            <person name="Hug L.A."/>
            <person name="Thomas B.C."/>
            <person name="Brown C.T."/>
            <person name="Frischkorn K.R."/>
            <person name="Williams K.H."/>
            <person name="Tringe S.G."/>
            <person name="Banfield J.F."/>
        </authorList>
    </citation>
    <scope>NUCLEOTIDE SEQUENCE</scope>
</reference>
<evidence type="ECO:0000256" key="6">
    <source>
        <dbReference type="HAMAP-Rule" id="MF_01365"/>
    </source>
</evidence>
<proteinExistence type="inferred from homology"/>
<sequence length="181" mass="19139">MSRIGKIPVVIPQGVKVAVVGDLLKVDGPKGKLSQKINPGVNMSVNDGKIVFTRPAESSEARTVQGLIRSLVANMVAGVTNGYERKLEISGVGYRAEVQGDSLVMSLGFSHPVKYQLPAGVKAEVEKQTMITLSGADKQVIGQAAANIRGFKPPEPYKGKGIKYQGEKILRKAGKAGKAGK</sequence>
<evidence type="ECO:0000256" key="4">
    <source>
        <dbReference type="ARBA" id="ARBA00022980"/>
    </source>
</evidence>
<evidence type="ECO:0000256" key="3">
    <source>
        <dbReference type="ARBA" id="ARBA00022884"/>
    </source>
</evidence>
<dbReference type="SUPFAM" id="SSF56053">
    <property type="entry name" value="Ribosomal protein L6"/>
    <property type="match status" value="2"/>
</dbReference>
<dbReference type="PIRSF" id="PIRSF002162">
    <property type="entry name" value="Ribosomal_L6"/>
    <property type="match status" value="1"/>
</dbReference>
<keyword evidence="4 6" id="KW-0689">Ribosomal protein</keyword>
<evidence type="ECO:0000259" key="9">
    <source>
        <dbReference type="Pfam" id="PF00347"/>
    </source>
</evidence>
<dbReference type="InterPro" id="IPR036789">
    <property type="entry name" value="Ribosomal_uL6-like_a/b-dom_sf"/>
</dbReference>
<dbReference type="GO" id="GO:0002181">
    <property type="term" value="P:cytoplasmic translation"/>
    <property type="evidence" value="ECO:0007669"/>
    <property type="project" value="TreeGrafter"/>
</dbReference>
<dbReference type="InterPro" id="IPR020040">
    <property type="entry name" value="Ribosomal_uL6_a/b-dom"/>
</dbReference>
<dbReference type="Gene3D" id="3.90.930.12">
    <property type="entry name" value="Ribosomal protein L6, alpha-beta domain"/>
    <property type="match status" value="2"/>
</dbReference>
<comment type="similarity">
    <text evidence="1 6 7">Belongs to the universal ribosomal protein uL6 family.</text>
</comment>
<keyword evidence="5 6" id="KW-0687">Ribonucleoprotein</keyword>
<evidence type="ECO:0000256" key="2">
    <source>
        <dbReference type="ARBA" id="ARBA00022730"/>
    </source>
</evidence>